<dbReference type="SMART" id="SM00331">
    <property type="entry name" value="PP2C_SIG"/>
    <property type="match status" value="1"/>
</dbReference>
<dbReference type="Pfam" id="PF08448">
    <property type="entry name" value="PAS_4"/>
    <property type="match status" value="1"/>
</dbReference>
<feature type="compositionally biased region" description="Low complexity" evidence="2">
    <location>
        <begin position="561"/>
        <end position="575"/>
    </location>
</feature>
<dbReference type="GO" id="GO:0016791">
    <property type="term" value="F:phosphatase activity"/>
    <property type="evidence" value="ECO:0007669"/>
    <property type="project" value="TreeGrafter"/>
</dbReference>
<dbReference type="InterPro" id="IPR003018">
    <property type="entry name" value="GAF"/>
</dbReference>
<dbReference type="SUPFAM" id="SSF55785">
    <property type="entry name" value="PYP-like sensor domain (PAS domain)"/>
    <property type="match status" value="2"/>
</dbReference>
<dbReference type="InterPro" id="IPR052016">
    <property type="entry name" value="Bact_Sigma-Reg"/>
</dbReference>
<dbReference type="InterPro" id="IPR013767">
    <property type="entry name" value="PAS_fold"/>
</dbReference>
<evidence type="ECO:0000256" key="1">
    <source>
        <dbReference type="ARBA" id="ARBA00022801"/>
    </source>
</evidence>
<evidence type="ECO:0000313" key="4">
    <source>
        <dbReference type="EMBL" id="KIZ16045.1"/>
    </source>
</evidence>
<dbReference type="Pfam" id="PF00989">
    <property type="entry name" value="PAS"/>
    <property type="match status" value="1"/>
</dbReference>
<name>A0A0D7CJK4_9ACTN</name>
<evidence type="ECO:0000259" key="3">
    <source>
        <dbReference type="PROSITE" id="PS50112"/>
    </source>
</evidence>
<dbReference type="Gene3D" id="3.30.450.20">
    <property type="entry name" value="PAS domain"/>
    <property type="match status" value="2"/>
</dbReference>
<dbReference type="PROSITE" id="PS50112">
    <property type="entry name" value="PAS"/>
    <property type="match status" value="1"/>
</dbReference>
<dbReference type="GO" id="GO:0006355">
    <property type="term" value="P:regulation of DNA-templated transcription"/>
    <property type="evidence" value="ECO:0007669"/>
    <property type="project" value="InterPro"/>
</dbReference>
<keyword evidence="5" id="KW-1185">Reference proteome</keyword>
<dbReference type="Gene3D" id="3.30.565.10">
    <property type="entry name" value="Histidine kinase-like ATPase, C-terminal domain"/>
    <property type="match status" value="1"/>
</dbReference>
<dbReference type="InterPro" id="IPR013656">
    <property type="entry name" value="PAS_4"/>
</dbReference>
<dbReference type="Proteomes" id="UP000032458">
    <property type="component" value="Unassembled WGS sequence"/>
</dbReference>
<dbReference type="PATRIC" id="fig|1240678.4.peg.4843"/>
<organism evidence="4 5">
    <name type="scientific">Streptomyces natalensis ATCC 27448</name>
    <dbReference type="NCBI Taxonomy" id="1240678"/>
    <lineage>
        <taxon>Bacteria</taxon>
        <taxon>Bacillati</taxon>
        <taxon>Actinomycetota</taxon>
        <taxon>Actinomycetes</taxon>
        <taxon>Kitasatosporales</taxon>
        <taxon>Streptomycetaceae</taxon>
        <taxon>Streptomyces</taxon>
    </lineage>
</organism>
<dbReference type="Gene3D" id="3.30.450.40">
    <property type="match status" value="1"/>
</dbReference>
<evidence type="ECO:0000313" key="5">
    <source>
        <dbReference type="Proteomes" id="UP000032458"/>
    </source>
</evidence>
<dbReference type="EMBL" id="JRKI01000029">
    <property type="protein sequence ID" value="KIZ16045.1"/>
    <property type="molecule type" value="Genomic_DNA"/>
</dbReference>
<dbReference type="Pfam" id="PF07228">
    <property type="entry name" value="SpoIIE"/>
    <property type="match status" value="1"/>
</dbReference>
<dbReference type="Pfam" id="PF13581">
    <property type="entry name" value="HATPase_c_2"/>
    <property type="match status" value="1"/>
</dbReference>
<dbReference type="PANTHER" id="PTHR43156:SF2">
    <property type="entry name" value="STAGE II SPORULATION PROTEIN E"/>
    <property type="match status" value="1"/>
</dbReference>
<dbReference type="NCBIfam" id="TIGR00229">
    <property type="entry name" value="sensory_box"/>
    <property type="match status" value="2"/>
</dbReference>
<accession>A0A0D7CJK4</accession>
<dbReference type="FunFam" id="3.60.40.10:FF:000031">
    <property type="entry name" value="PAS sensor protein"/>
    <property type="match status" value="1"/>
</dbReference>
<feature type="domain" description="PAS" evidence="3">
    <location>
        <begin position="26"/>
        <end position="54"/>
    </location>
</feature>
<dbReference type="InterPro" id="IPR029016">
    <property type="entry name" value="GAF-like_dom_sf"/>
</dbReference>
<dbReference type="InterPro" id="IPR003594">
    <property type="entry name" value="HATPase_dom"/>
</dbReference>
<feature type="region of interest" description="Disordered" evidence="2">
    <location>
        <begin position="120"/>
        <end position="139"/>
    </location>
</feature>
<dbReference type="SUPFAM" id="SSF55874">
    <property type="entry name" value="ATPase domain of HSP90 chaperone/DNA topoisomerase II/histidine kinase"/>
    <property type="match status" value="1"/>
</dbReference>
<feature type="compositionally biased region" description="Acidic residues" evidence="2">
    <location>
        <begin position="130"/>
        <end position="139"/>
    </location>
</feature>
<dbReference type="Pfam" id="PF01590">
    <property type="entry name" value="GAF"/>
    <property type="match status" value="1"/>
</dbReference>
<feature type="region of interest" description="Disordered" evidence="2">
    <location>
        <begin position="556"/>
        <end position="575"/>
    </location>
</feature>
<dbReference type="FunFam" id="3.30.450.40:FF:000035">
    <property type="entry name" value="PAS sensor protein"/>
    <property type="match status" value="1"/>
</dbReference>
<proteinExistence type="predicted"/>
<dbReference type="SUPFAM" id="SSF55781">
    <property type="entry name" value="GAF domain-like"/>
    <property type="match status" value="1"/>
</dbReference>
<dbReference type="SMART" id="SM00091">
    <property type="entry name" value="PAS"/>
    <property type="match status" value="2"/>
</dbReference>
<dbReference type="AlphaFoldDB" id="A0A0D7CJK4"/>
<reference evidence="4 5" key="1">
    <citation type="submission" date="2014-09" db="EMBL/GenBank/DDBJ databases">
        <title>Draft genome sequence of Streptomyces natalensis ATCC 27448, producer of the antifungal pimaricin.</title>
        <authorList>
            <person name="Mendes M.V."/>
            <person name="Beites T."/>
            <person name="Pires S."/>
            <person name="Santos C.L."/>
            <person name="Moradas-Ferreira P."/>
        </authorList>
    </citation>
    <scope>NUCLEOTIDE SEQUENCE [LARGE SCALE GENOMIC DNA]</scope>
    <source>
        <strain evidence="4 5">ATCC 27448</strain>
    </source>
</reference>
<dbReference type="CDD" id="cd00130">
    <property type="entry name" value="PAS"/>
    <property type="match status" value="2"/>
</dbReference>
<dbReference type="InterPro" id="IPR001932">
    <property type="entry name" value="PPM-type_phosphatase-like_dom"/>
</dbReference>
<dbReference type="SMART" id="SM00065">
    <property type="entry name" value="GAF"/>
    <property type="match status" value="1"/>
</dbReference>
<dbReference type="FunFam" id="3.30.565.10:FF:000028">
    <property type="entry name" value="PAS sensor protein"/>
    <property type="match status" value="1"/>
</dbReference>
<gene>
    <name evidence="4" type="ORF">SNA_22720</name>
</gene>
<dbReference type="Gene3D" id="3.60.40.10">
    <property type="entry name" value="PPM-type phosphatase domain"/>
    <property type="match status" value="1"/>
</dbReference>
<dbReference type="InterPro" id="IPR000014">
    <property type="entry name" value="PAS"/>
</dbReference>
<dbReference type="InterPro" id="IPR036890">
    <property type="entry name" value="HATPase_C_sf"/>
</dbReference>
<dbReference type="InterPro" id="IPR035965">
    <property type="entry name" value="PAS-like_dom_sf"/>
</dbReference>
<dbReference type="PANTHER" id="PTHR43156">
    <property type="entry name" value="STAGE II SPORULATION PROTEIN E-RELATED"/>
    <property type="match status" value="1"/>
</dbReference>
<sequence>MDMHGATAPGNGSGELPDPAVSATAVVDARGIVTGWSADAERLLGYPRQEVVGRPVTRLIGADEGDEGDGAEGLPAALDGWSGTTLLRHRDGRRVEVWLRVYPSYDAAGNAQQLIVAAPPDRLPPGPSPDLDEATTEEATTEEATTEVAFAQSHLPVAIYDSDLRSVRASAGAARELGLTEEQMRGLRITDILPPHICTTIEEGMRRVFGTGEPEQFQVHGRPRPEARERTWSVTVSPLKTPAGVVRHVQLTALDVTEQHRARQRLALLNDVSTQVGSTLDVMRTAQEMADVAVGRLADFVTIDLLDSLFRGMEPKPSVTGTVALRRAAHQSVLPGAPEAVIRPGEVDYYPESTPPVRCLATGRSYLHRTLDEAIRLWQGADPERSAVVRDFGIHSIMVIPLRARGIALGVSVLARHRRREPFEGDDLLLAEEIGARAAVAVDNARRFTLERTTALGLQRSLLPQRLPAQEAVEVAHRYLPARTRAGVGGDWFDVIPLSGARVALVVGDVVGHGLRASATMGRLRTAVRTLADVDLPPDELLVHIDDLVTHLAAEEDTTAESGSESGSEPVPEPGFGITAEISTDLIATCLYMVYDPVSRRCTAASAGHPPPAVVTPDGVADLIDVPPGPPLGVGGLPFETAEWELPQGSLLALYTDGLIAGTDHDLDSGLRLLRRSLERPGRSLETTCDNLIQTLLPVQPSDDVALLLARTGALDTGKVATWDVPSDPAAVAGARVQALNRLADWGLHDIAFTIEVLVSELVTNAIRYGRPPVQLRLIRTSALICEVSDGSSTAPHLRRARTLDEGGRGLFLVAQLAERWGSRHHAAGKTIWAEIEPPDGRA</sequence>
<protein>
    <submittedName>
        <fullName evidence="4">PAS/PAC sensor protein</fullName>
    </submittedName>
</protein>
<keyword evidence="1" id="KW-0378">Hydrolase</keyword>
<evidence type="ECO:0000256" key="2">
    <source>
        <dbReference type="SAM" id="MobiDB-lite"/>
    </source>
</evidence>
<dbReference type="InterPro" id="IPR036457">
    <property type="entry name" value="PPM-type-like_dom_sf"/>
</dbReference>
<dbReference type="RefSeq" id="WP_030065281.1">
    <property type="nucleotide sequence ID" value="NZ_JRKI01000029.1"/>
</dbReference>
<comment type="caution">
    <text evidence="4">The sequence shown here is derived from an EMBL/GenBank/DDBJ whole genome shotgun (WGS) entry which is preliminary data.</text>
</comment>
<dbReference type="CDD" id="cd16936">
    <property type="entry name" value="HATPase_RsbW-like"/>
    <property type="match status" value="1"/>
</dbReference>